<reference evidence="1 2" key="2">
    <citation type="journal article" date="2022" name="Mol. Ecol. Resour.">
        <title>The genomes of chicory, endive, great burdock and yacon provide insights into Asteraceae paleo-polyploidization history and plant inulin production.</title>
        <authorList>
            <person name="Fan W."/>
            <person name="Wang S."/>
            <person name="Wang H."/>
            <person name="Wang A."/>
            <person name="Jiang F."/>
            <person name="Liu H."/>
            <person name="Zhao H."/>
            <person name="Xu D."/>
            <person name="Zhang Y."/>
        </authorList>
    </citation>
    <scope>NUCLEOTIDE SEQUENCE [LARGE SCALE GENOMIC DNA]</scope>
    <source>
        <strain evidence="2">cv. Punajuju</strain>
        <tissue evidence="1">Leaves</tissue>
    </source>
</reference>
<accession>A0ACB9CVF1</accession>
<keyword evidence="2" id="KW-1185">Reference proteome</keyword>
<protein>
    <submittedName>
        <fullName evidence="1">Uncharacterized protein</fullName>
    </submittedName>
</protein>
<comment type="caution">
    <text evidence="1">The sequence shown here is derived from an EMBL/GenBank/DDBJ whole genome shotgun (WGS) entry which is preliminary data.</text>
</comment>
<reference evidence="2" key="1">
    <citation type="journal article" date="2022" name="Mol. Ecol. Resour.">
        <title>The genomes of chicory, endive, great burdock and yacon provide insights into Asteraceae palaeo-polyploidization history and plant inulin production.</title>
        <authorList>
            <person name="Fan W."/>
            <person name="Wang S."/>
            <person name="Wang H."/>
            <person name="Wang A."/>
            <person name="Jiang F."/>
            <person name="Liu H."/>
            <person name="Zhao H."/>
            <person name="Xu D."/>
            <person name="Zhang Y."/>
        </authorList>
    </citation>
    <scope>NUCLEOTIDE SEQUENCE [LARGE SCALE GENOMIC DNA]</scope>
    <source>
        <strain evidence="2">cv. Punajuju</strain>
    </source>
</reference>
<dbReference type="EMBL" id="CM042013">
    <property type="protein sequence ID" value="KAI3738226.1"/>
    <property type="molecule type" value="Genomic_DNA"/>
</dbReference>
<evidence type="ECO:0000313" key="1">
    <source>
        <dbReference type="EMBL" id="KAI3738226.1"/>
    </source>
</evidence>
<dbReference type="Proteomes" id="UP001055811">
    <property type="component" value="Linkage Group LG05"/>
</dbReference>
<organism evidence="1 2">
    <name type="scientific">Cichorium intybus</name>
    <name type="common">Chicory</name>
    <dbReference type="NCBI Taxonomy" id="13427"/>
    <lineage>
        <taxon>Eukaryota</taxon>
        <taxon>Viridiplantae</taxon>
        <taxon>Streptophyta</taxon>
        <taxon>Embryophyta</taxon>
        <taxon>Tracheophyta</taxon>
        <taxon>Spermatophyta</taxon>
        <taxon>Magnoliopsida</taxon>
        <taxon>eudicotyledons</taxon>
        <taxon>Gunneridae</taxon>
        <taxon>Pentapetalae</taxon>
        <taxon>asterids</taxon>
        <taxon>campanulids</taxon>
        <taxon>Asterales</taxon>
        <taxon>Asteraceae</taxon>
        <taxon>Cichorioideae</taxon>
        <taxon>Cichorieae</taxon>
        <taxon>Cichoriinae</taxon>
        <taxon>Cichorium</taxon>
    </lineage>
</organism>
<evidence type="ECO:0000313" key="2">
    <source>
        <dbReference type="Proteomes" id="UP001055811"/>
    </source>
</evidence>
<gene>
    <name evidence="1" type="ORF">L2E82_28249</name>
</gene>
<proteinExistence type="predicted"/>
<sequence length="82" mass="9158">MLAIEFRKIEAHIINSNLVSENLRTDWKSGILLLSQEFSVARRKSLGIAEGHAEVLMVYFVAASNPFKQGLRNIAAGPAYFH</sequence>
<name>A0ACB9CVF1_CICIN</name>